<name>A0ABN9WQC5_9DINO</name>
<feature type="transmembrane region" description="Helical" evidence="2">
    <location>
        <begin position="109"/>
        <end position="134"/>
    </location>
</feature>
<gene>
    <name evidence="3" type="ORF">PCOR1329_LOCUS69594</name>
</gene>
<evidence type="ECO:0000256" key="2">
    <source>
        <dbReference type="SAM" id="Phobius"/>
    </source>
</evidence>
<evidence type="ECO:0008006" key="5">
    <source>
        <dbReference type="Google" id="ProtNLM"/>
    </source>
</evidence>
<dbReference type="Proteomes" id="UP001189429">
    <property type="component" value="Unassembled WGS sequence"/>
</dbReference>
<evidence type="ECO:0000313" key="3">
    <source>
        <dbReference type="EMBL" id="CAK0888906.1"/>
    </source>
</evidence>
<keyword evidence="2" id="KW-0812">Transmembrane</keyword>
<feature type="region of interest" description="Disordered" evidence="1">
    <location>
        <begin position="239"/>
        <end position="268"/>
    </location>
</feature>
<keyword evidence="4" id="KW-1185">Reference proteome</keyword>
<protein>
    <recommendedName>
        <fullName evidence="5">H(+)-exporting diphosphatase</fullName>
    </recommendedName>
</protein>
<evidence type="ECO:0000256" key="1">
    <source>
        <dbReference type="SAM" id="MobiDB-lite"/>
    </source>
</evidence>
<keyword evidence="2" id="KW-0472">Membrane</keyword>
<feature type="transmembrane region" description="Helical" evidence="2">
    <location>
        <begin position="154"/>
        <end position="174"/>
    </location>
</feature>
<keyword evidence="2" id="KW-1133">Transmembrane helix</keyword>
<proteinExistence type="predicted"/>
<comment type="caution">
    <text evidence="3">The sequence shown here is derived from an EMBL/GenBank/DDBJ whole genome shotgun (WGS) entry which is preliminary data.</text>
</comment>
<dbReference type="EMBL" id="CAUYUJ010019147">
    <property type="protein sequence ID" value="CAK0888906.1"/>
    <property type="molecule type" value="Genomic_DNA"/>
</dbReference>
<reference evidence="3" key="1">
    <citation type="submission" date="2023-10" db="EMBL/GenBank/DDBJ databases">
        <authorList>
            <person name="Chen Y."/>
            <person name="Shah S."/>
            <person name="Dougan E. K."/>
            <person name="Thang M."/>
            <person name="Chan C."/>
        </authorList>
    </citation>
    <scope>NUCLEOTIDE SEQUENCE [LARGE SCALE GENOMIC DNA]</scope>
</reference>
<evidence type="ECO:0000313" key="4">
    <source>
        <dbReference type="Proteomes" id="UP001189429"/>
    </source>
</evidence>
<organism evidence="3 4">
    <name type="scientific">Prorocentrum cordatum</name>
    <dbReference type="NCBI Taxonomy" id="2364126"/>
    <lineage>
        <taxon>Eukaryota</taxon>
        <taxon>Sar</taxon>
        <taxon>Alveolata</taxon>
        <taxon>Dinophyceae</taxon>
        <taxon>Prorocentrales</taxon>
        <taxon>Prorocentraceae</taxon>
        <taxon>Prorocentrum</taxon>
    </lineage>
</organism>
<accession>A0ABN9WQC5</accession>
<sequence length="352" mass="37474">MVSLARFLCDAIAASSRPAQGLDYLIMLPSVLNGDLPGQLISALQEYRRFTGEGDRERANVIVNEEIAPKLSAVTGPLYREFVDLLVDLHSPGIADETRRAAGMAAASGFIYGVTRGILSVFGFAGGVGAHVFFTSPVALLGEERASPGALVMQVAVKSLVMLAACVLAAWDWISFRLAFALMTKVFLTPTVFCVVLVACAGTHATTGVMFALHADHGGPLPQSDVNEEELQTFPSEQGCSACTADRKPHKRTASAETGSGRGPEAAGSGAAELRRLLVWCRAGAPALRTSGKGAGEHQNQRKQEGTTQLFHLAHIRCPRTLLCSCSLEHLTRLRDYTVNATFSIGFAAFLL</sequence>
<feature type="transmembrane region" description="Helical" evidence="2">
    <location>
        <begin position="186"/>
        <end position="213"/>
    </location>
</feature>